<evidence type="ECO:0000256" key="6">
    <source>
        <dbReference type="ARBA" id="ARBA00056412"/>
    </source>
</evidence>
<evidence type="ECO:0000256" key="4">
    <source>
        <dbReference type="ARBA" id="ARBA00023006"/>
    </source>
</evidence>
<keyword evidence="9" id="KW-1185">Reference proteome</keyword>
<dbReference type="Ensembl" id="ENSSAUT00010048378.1">
    <property type="protein sequence ID" value="ENSSAUP00010046023.1"/>
    <property type="gene ID" value="ENSSAUG00010019136.1"/>
</dbReference>
<dbReference type="InterPro" id="IPR012577">
    <property type="entry name" value="NIPSNAP"/>
</dbReference>
<proteinExistence type="inferred from homology"/>
<accession>A0A671X4T9</accession>
<gene>
    <name evidence="8" type="primary">NIPSNAP2</name>
</gene>
<evidence type="ECO:0000313" key="8">
    <source>
        <dbReference type="Ensembl" id="ENSSAUP00010046023.1"/>
    </source>
</evidence>
<comment type="function">
    <text evidence="6">Protein involved in mitophagy. Accumulates on the mitochondria surface in response to mitochondrial depolarization and acts as a 'eat me' signal by recruiting proteins involved in selective autophagy.</text>
</comment>
<evidence type="ECO:0000256" key="2">
    <source>
        <dbReference type="ARBA" id="ARBA00005291"/>
    </source>
</evidence>
<evidence type="ECO:0000256" key="5">
    <source>
        <dbReference type="ARBA" id="ARBA00023128"/>
    </source>
</evidence>
<dbReference type="Gene3D" id="3.30.70.100">
    <property type="match status" value="2"/>
</dbReference>
<reference evidence="8" key="1">
    <citation type="submission" date="2021-04" db="EMBL/GenBank/DDBJ databases">
        <authorList>
            <consortium name="Wellcome Sanger Institute Data Sharing"/>
        </authorList>
    </citation>
    <scope>NUCLEOTIDE SEQUENCE [LARGE SCALE GENOMIC DNA]</scope>
</reference>
<comment type="subcellular location">
    <subcellularLocation>
        <location evidence="1">Mitochondrion matrix</location>
    </subcellularLocation>
</comment>
<dbReference type="SUPFAM" id="SSF54909">
    <property type="entry name" value="Dimeric alpha+beta barrel"/>
    <property type="match status" value="2"/>
</dbReference>
<dbReference type="InterPro" id="IPR011008">
    <property type="entry name" value="Dimeric_a/b-barrel"/>
</dbReference>
<keyword evidence="5" id="KW-0496">Mitochondrion</keyword>
<evidence type="ECO:0000259" key="7">
    <source>
        <dbReference type="Pfam" id="PF07978"/>
    </source>
</evidence>
<name>A0A671X4T9_SPAAU</name>
<dbReference type="AlphaFoldDB" id="A0A671X4T9"/>
<dbReference type="PANTHER" id="PTHR21017">
    <property type="entry name" value="NIPSNAP-RELATED"/>
    <property type="match status" value="1"/>
</dbReference>
<dbReference type="GO" id="GO:0000423">
    <property type="term" value="P:mitophagy"/>
    <property type="evidence" value="ECO:0007669"/>
    <property type="project" value="UniProtKB-ARBA"/>
</dbReference>
<evidence type="ECO:0000313" key="9">
    <source>
        <dbReference type="Proteomes" id="UP000472265"/>
    </source>
</evidence>
<keyword evidence="4" id="KW-0072">Autophagy</keyword>
<dbReference type="InterPro" id="IPR051557">
    <property type="entry name" value="NipSnap_domain"/>
</dbReference>
<protein>
    <submittedName>
        <fullName evidence="8">Nipsnap homolog 2</fullName>
    </submittedName>
</protein>
<dbReference type="FunFam" id="3.30.70.100:FF:000003">
    <property type="entry name" value="Protein NipSnap homolog 2"/>
    <property type="match status" value="1"/>
</dbReference>
<dbReference type="InParanoid" id="A0A671X4T9"/>
<evidence type="ECO:0000256" key="3">
    <source>
        <dbReference type="ARBA" id="ARBA00022946"/>
    </source>
</evidence>
<dbReference type="FunFam" id="3.30.70.100:FF:000007">
    <property type="entry name" value="protein NipSnap homolog 2"/>
    <property type="match status" value="1"/>
</dbReference>
<keyword evidence="3" id="KW-0809">Transit peptide</keyword>
<dbReference type="Pfam" id="PF07978">
    <property type="entry name" value="NIPSNAP"/>
    <property type="match status" value="1"/>
</dbReference>
<reference evidence="8" key="2">
    <citation type="submission" date="2025-08" db="UniProtKB">
        <authorList>
            <consortium name="Ensembl"/>
        </authorList>
    </citation>
    <scope>IDENTIFICATION</scope>
</reference>
<comment type="similarity">
    <text evidence="2">Belongs to the NipSnap family.</text>
</comment>
<sequence>MHLHQNRHSDQDWTVVTEQNLKCLRDMQLKSSGGITVGRSCCSAFLLLFCLFFPRCAADEESVVSNFCVLFCDRSGSGFREDSWFKSLFVRKVDPRKDAHSHLLAKKEDNNLYKIQFHNVKPECLDAYNELCEDVLPSIHADPEYPCELVGTWNTWYGEQDQAVHLWRYRGGYPALTEVMNKLRQNKFMDYRNERGKMLLSRRNQLLLEFSFWNEPVPRPGPNIYELRSYQLRPGTMIEWGNYWARAIEIRQQNQEAVGGFFSQIGSLYTVHHLWAYKDLQSRENIRNAAWQRDGWDEVVYYTVPLIQHMESRIMIPMKTSPLK</sequence>
<reference evidence="8" key="3">
    <citation type="submission" date="2025-09" db="UniProtKB">
        <authorList>
            <consortium name="Ensembl"/>
        </authorList>
    </citation>
    <scope>IDENTIFICATION</scope>
</reference>
<evidence type="ECO:0000256" key="1">
    <source>
        <dbReference type="ARBA" id="ARBA00004305"/>
    </source>
</evidence>
<feature type="domain" description="NIPSNAP" evidence="7">
    <location>
        <begin position="225"/>
        <end position="322"/>
    </location>
</feature>
<dbReference type="Proteomes" id="UP000472265">
    <property type="component" value="Chromosome 13"/>
</dbReference>
<organism evidence="8 9">
    <name type="scientific">Sparus aurata</name>
    <name type="common">Gilthead sea bream</name>
    <dbReference type="NCBI Taxonomy" id="8175"/>
    <lineage>
        <taxon>Eukaryota</taxon>
        <taxon>Metazoa</taxon>
        <taxon>Chordata</taxon>
        <taxon>Craniata</taxon>
        <taxon>Vertebrata</taxon>
        <taxon>Euteleostomi</taxon>
        <taxon>Actinopterygii</taxon>
        <taxon>Neopterygii</taxon>
        <taxon>Teleostei</taxon>
        <taxon>Neoteleostei</taxon>
        <taxon>Acanthomorphata</taxon>
        <taxon>Eupercaria</taxon>
        <taxon>Spariformes</taxon>
        <taxon>Sparidae</taxon>
        <taxon>Sparus</taxon>
    </lineage>
</organism>
<dbReference type="GO" id="GO:0005759">
    <property type="term" value="C:mitochondrial matrix"/>
    <property type="evidence" value="ECO:0007669"/>
    <property type="project" value="UniProtKB-SubCell"/>
</dbReference>
<dbReference type="PANTHER" id="PTHR21017:SF14">
    <property type="entry name" value="PROTEIN NIPSNAP HOMOLOG 2"/>
    <property type="match status" value="1"/>
</dbReference>
<dbReference type="GeneTree" id="ENSGT00950000183018"/>